<keyword evidence="2" id="KW-0614">Plasmid</keyword>
<evidence type="ECO:0000259" key="1">
    <source>
        <dbReference type="Pfam" id="PF10908"/>
    </source>
</evidence>
<dbReference type="KEGG" id="plad:PPGU16_71790"/>
<dbReference type="EMBL" id="AP023176">
    <property type="protein sequence ID" value="BCF94112.1"/>
    <property type="molecule type" value="Genomic_DNA"/>
</dbReference>
<protein>
    <recommendedName>
        <fullName evidence="1">Tlde1 domain-containing protein</fullName>
    </recommendedName>
</protein>
<feature type="domain" description="Tlde1" evidence="1">
    <location>
        <begin position="24"/>
        <end position="147"/>
    </location>
</feature>
<organism evidence="2 3">
    <name type="scientific">Paraburkholderia largidicola</name>
    <dbReference type="NCBI Taxonomy" id="3014751"/>
    <lineage>
        <taxon>Bacteria</taxon>
        <taxon>Pseudomonadati</taxon>
        <taxon>Pseudomonadota</taxon>
        <taxon>Betaproteobacteria</taxon>
        <taxon>Burkholderiales</taxon>
        <taxon>Burkholderiaceae</taxon>
        <taxon>Paraburkholderia</taxon>
    </lineage>
</organism>
<geneLocation type="plasmid" evidence="2 3">
    <name>PPGU16_p1</name>
</geneLocation>
<proteinExistence type="predicted"/>
<keyword evidence="3" id="KW-1185">Reference proteome</keyword>
<reference evidence="2 3" key="1">
    <citation type="journal article" date="2020" name="Genes (Basel)">
        <title>Genomic Comparison of Insect Gut Symbionts from Divergent Burkholderia Subclades.</title>
        <authorList>
            <person name="Takeshita K."/>
            <person name="Kikuchi Y."/>
        </authorList>
    </citation>
    <scope>NUCLEOTIDE SEQUENCE [LARGE SCALE GENOMIC DNA]</scope>
    <source>
        <strain evidence="2 3">PGU16</strain>
        <plasmid evidence="2 3">PPGU16_p1</plasmid>
    </source>
</reference>
<accession>A0A7I8BZE1</accession>
<dbReference type="Proteomes" id="UP000510888">
    <property type="component" value="Plasmid PPGU16_p1"/>
</dbReference>
<dbReference type="Pfam" id="PF10908">
    <property type="entry name" value="Tlde1_dom"/>
    <property type="match status" value="1"/>
</dbReference>
<dbReference type="AlphaFoldDB" id="A0A7I8BZE1"/>
<sequence>MTVRCTFSLNNKDTSELYCSGYGTVSAFSGHDAGRDNPEAVSVPNVGPLPPGMYYLVDRQSGGHLGWLYDLLGQFGYGTMDHTKWFTLWNAKSGDMTFIEGVKRGHFRLHPTGDFRLGEGCITVVSPMEFERLSRHIRASPPTLNVPGAQFKAYGTVEVR</sequence>
<evidence type="ECO:0000313" key="2">
    <source>
        <dbReference type="EMBL" id="BCF94112.1"/>
    </source>
</evidence>
<evidence type="ECO:0000313" key="3">
    <source>
        <dbReference type="Proteomes" id="UP000510888"/>
    </source>
</evidence>
<dbReference type="InterPro" id="IPR021225">
    <property type="entry name" value="Tlde1_dom"/>
</dbReference>
<gene>
    <name evidence="2" type="ORF">PPGU16_71790</name>
</gene>
<dbReference type="RefSeq" id="WP_180725645.1">
    <property type="nucleotide sequence ID" value="NZ_AP023176.1"/>
</dbReference>
<name>A0A7I8BZE1_9BURK</name>